<feature type="domain" description="F-box" evidence="1">
    <location>
        <begin position="9"/>
        <end position="34"/>
    </location>
</feature>
<evidence type="ECO:0000313" key="3">
    <source>
        <dbReference type="Proteomes" id="UP000494206"/>
    </source>
</evidence>
<evidence type="ECO:0000313" key="2">
    <source>
        <dbReference type="EMBL" id="CAB3403865.1"/>
    </source>
</evidence>
<name>A0A8S1EUN7_9PELO</name>
<dbReference type="InterPro" id="IPR036047">
    <property type="entry name" value="F-box-like_dom_sf"/>
</dbReference>
<reference evidence="2 3" key="1">
    <citation type="submission" date="2020-04" db="EMBL/GenBank/DDBJ databases">
        <authorList>
            <person name="Laetsch R D."/>
            <person name="Stevens L."/>
            <person name="Kumar S."/>
            <person name="Blaxter L. M."/>
        </authorList>
    </citation>
    <scope>NUCLEOTIDE SEQUENCE [LARGE SCALE GENOMIC DNA]</scope>
</reference>
<dbReference type="CDD" id="cd09917">
    <property type="entry name" value="F-box_SF"/>
    <property type="match status" value="1"/>
</dbReference>
<dbReference type="Pfam" id="PF00646">
    <property type="entry name" value="F-box"/>
    <property type="match status" value="1"/>
</dbReference>
<evidence type="ECO:0000259" key="1">
    <source>
        <dbReference type="Pfam" id="PF00646"/>
    </source>
</evidence>
<keyword evidence="3" id="KW-1185">Reference proteome</keyword>
<comment type="caution">
    <text evidence="2">The sequence shown here is derived from an EMBL/GenBank/DDBJ whole genome shotgun (WGS) entry which is preliminary data.</text>
</comment>
<protein>
    <recommendedName>
        <fullName evidence="1">F-box domain-containing protein</fullName>
    </recommendedName>
</protein>
<dbReference type="SUPFAM" id="SSF81383">
    <property type="entry name" value="F-box domain"/>
    <property type="match status" value="1"/>
</dbReference>
<accession>A0A8S1EUN7</accession>
<dbReference type="AlphaFoldDB" id="A0A8S1EUN7"/>
<dbReference type="EMBL" id="CADEPM010000004">
    <property type="protein sequence ID" value="CAB3403865.1"/>
    <property type="molecule type" value="Genomic_DNA"/>
</dbReference>
<organism evidence="2 3">
    <name type="scientific">Caenorhabditis bovis</name>
    <dbReference type="NCBI Taxonomy" id="2654633"/>
    <lineage>
        <taxon>Eukaryota</taxon>
        <taxon>Metazoa</taxon>
        <taxon>Ecdysozoa</taxon>
        <taxon>Nematoda</taxon>
        <taxon>Chromadorea</taxon>
        <taxon>Rhabditida</taxon>
        <taxon>Rhabditina</taxon>
        <taxon>Rhabditomorpha</taxon>
        <taxon>Rhabditoidea</taxon>
        <taxon>Rhabditidae</taxon>
        <taxon>Peloderinae</taxon>
        <taxon>Caenorhabditis</taxon>
    </lineage>
</organism>
<proteinExistence type="predicted"/>
<dbReference type="Proteomes" id="UP000494206">
    <property type="component" value="Unassembled WGS sequence"/>
</dbReference>
<dbReference type="InterPro" id="IPR001810">
    <property type="entry name" value="F-box_dom"/>
</dbReference>
<gene>
    <name evidence="2" type="ORF">CBOVIS_LOCUS6275</name>
</gene>
<sequence>MSNKFDIYVIREILKNVDPCTLIRCREVCTSWNREILRMTKLTRKFKYGTITFELTNDEFELKAGRKSYCLQDWNEITLLRMLQNIEPSKTLNLFVHYQTSKNVFDKFFDGLVKEWCSSVQELEATIAIEQIVDPIKPLRLFPNLTRLSYSFMNTDTVDCTQIFDRIRNLRYCRLTRFEEFNVEDKDRLVFNEKTLQSIAANQEIDTRRLQRLEIYMASVYFKPEDFVEFIARVSKPHPHPSLKDNESIYEQTDDIETVHILFDMCCFKLTKTENIINAVVEKADDIMFYGPDCSLRFRQVHCRFGDTKFFLMFGQEL</sequence>
<dbReference type="OrthoDB" id="5796288at2759"/>